<evidence type="ECO:0000313" key="4">
    <source>
        <dbReference type="EMBL" id="KAH8986724.1"/>
    </source>
</evidence>
<evidence type="ECO:0008006" key="6">
    <source>
        <dbReference type="Google" id="ProtNLM"/>
    </source>
</evidence>
<dbReference type="PANTHER" id="PTHR10039:SF16">
    <property type="entry name" value="GPI INOSITOL-DEACYLASE"/>
    <property type="match status" value="1"/>
</dbReference>
<feature type="domain" description="Nephrocystin 3-like N-terminal" evidence="3">
    <location>
        <begin position="314"/>
        <end position="482"/>
    </location>
</feature>
<evidence type="ECO:0000259" key="2">
    <source>
        <dbReference type="Pfam" id="PF17109"/>
    </source>
</evidence>
<dbReference type="PANTHER" id="PTHR10039">
    <property type="entry name" value="AMELOGENIN"/>
    <property type="match status" value="1"/>
</dbReference>
<evidence type="ECO:0000259" key="3">
    <source>
        <dbReference type="Pfam" id="PF24883"/>
    </source>
</evidence>
<accession>A0AAD4LAK2</accession>
<comment type="caution">
    <text evidence="4">The sequence shown here is derived from an EMBL/GenBank/DDBJ whole genome shotgun (WGS) entry which is preliminary data.</text>
</comment>
<dbReference type="Pfam" id="PF24883">
    <property type="entry name" value="NPHP3_N"/>
    <property type="match status" value="1"/>
</dbReference>
<feature type="domain" description="Fungal STAND N-terminal Goodbye" evidence="2">
    <location>
        <begin position="14"/>
        <end position="146"/>
    </location>
</feature>
<dbReference type="InterPro" id="IPR031350">
    <property type="entry name" value="Goodbye_dom"/>
</dbReference>
<sequence length="610" mass="69241">MSTASSNFRTIFVAALNEYEKKTKTNLLTHPLATQLQSCNFSSDILAVLHNKVNEFNQARSHNERLSSWLNPTIKVLYALSATLGEGLGLASLNWSNLSIIFSPAKVISVGIGVLLLAAKDVDASREVLADLFERLENFFKRLEFYMEVPPTEAMTDIIVKIMTEVLNIFAIVTKKMKQGRASALLPGNTRTYANLFSEKFFKKLVGRKDIEDALARLDKLTQEEARMAATHILSLTHAVDNKVTSVGNKLKDVDDRMDVVIRDGKDAEVVLQQTSNNVDDMRWNQLRESLKKWAAPPDPSKNHNIACDIHHGGTAEWFFQSSFFAEWKSSGFLLWIYGKQLTLPSSSTIIQDTIKLREAGLALMAYFYFDSRDLDKQHRRNLPPSLLIQLSAQSRPCCDILSHLYSVHDNGAQMPSDSVMIRCHKDMLTIPNQQPVYIVLDALDECPNWPGIPSPREQVLALVKELVDLHLPHLHICVTSRPELDIRATLTPCGLWHATGCPYTTKADNRKISSTILGDDDEERTTRKWLSKRFQKRPTGCKGVVLAPWCLLMSSHMFRWVYCQLDALRQCLPWSVRRTLNELPESLDETYERTSRKETGRMRIVYFNA</sequence>
<evidence type="ECO:0000313" key="5">
    <source>
        <dbReference type="Proteomes" id="UP001201163"/>
    </source>
</evidence>
<evidence type="ECO:0000256" key="1">
    <source>
        <dbReference type="ARBA" id="ARBA00022737"/>
    </source>
</evidence>
<dbReference type="EMBL" id="JAKELL010000052">
    <property type="protein sequence ID" value="KAH8986724.1"/>
    <property type="molecule type" value="Genomic_DNA"/>
</dbReference>
<gene>
    <name evidence="4" type="ORF">EDB92DRAFT_1818206</name>
</gene>
<name>A0AAD4LAK2_9AGAM</name>
<keyword evidence="5" id="KW-1185">Reference proteome</keyword>
<dbReference type="Proteomes" id="UP001201163">
    <property type="component" value="Unassembled WGS sequence"/>
</dbReference>
<dbReference type="AlphaFoldDB" id="A0AAD4LAK2"/>
<dbReference type="InterPro" id="IPR056884">
    <property type="entry name" value="NPHP3-like_N"/>
</dbReference>
<protein>
    <recommendedName>
        <fullName evidence="6">Fungal STAND N-terminal Goodbye domain-containing protein</fullName>
    </recommendedName>
</protein>
<keyword evidence="1" id="KW-0677">Repeat</keyword>
<reference evidence="4" key="1">
    <citation type="submission" date="2022-01" db="EMBL/GenBank/DDBJ databases">
        <title>Comparative genomics reveals a dynamic genome evolution in the ectomycorrhizal milk-cap (Lactarius) mushrooms.</title>
        <authorList>
            <consortium name="DOE Joint Genome Institute"/>
            <person name="Lebreton A."/>
            <person name="Tang N."/>
            <person name="Kuo A."/>
            <person name="LaButti K."/>
            <person name="Drula E."/>
            <person name="Barry K."/>
            <person name="Clum A."/>
            <person name="Lipzen A."/>
            <person name="Mousain D."/>
            <person name="Ng V."/>
            <person name="Wang R."/>
            <person name="Wang X."/>
            <person name="Dai Y."/>
            <person name="Henrissat B."/>
            <person name="Grigoriev I.V."/>
            <person name="Guerin-Laguette A."/>
            <person name="Yu F."/>
            <person name="Martin F.M."/>
        </authorList>
    </citation>
    <scope>NUCLEOTIDE SEQUENCE</scope>
    <source>
        <strain evidence="4">QP</strain>
    </source>
</reference>
<organism evidence="4 5">
    <name type="scientific">Lactarius akahatsu</name>
    <dbReference type="NCBI Taxonomy" id="416441"/>
    <lineage>
        <taxon>Eukaryota</taxon>
        <taxon>Fungi</taxon>
        <taxon>Dikarya</taxon>
        <taxon>Basidiomycota</taxon>
        <taxon>Agaricomycotina</taxon>
        <taxon>Agaricomycetes</taxon>
        <taxon>Russulales</taxon>
        <taxon>Russulaceae</taxon>
        <taxon>Lactarius</taxon>
    </lineage>
</organism>
<dbReference type="Pfam" id="PF17109">
    <property type="entry name" value="Goodbye"/>
    <property type="match status" value="1"/>
</dbReference>
<proteinExistence type="predicted"/>